<sequence>MNSPYEINLMDELTLRRVTYGRYNYANTAEFDDYDLQNPFAQGSFRWVAYGTYTGGKRSGQPYVCKWFKTGAVFSEDYFTLDPDIKAVEKAAEIVDRFNQLNILSKEIKINVPDVWTFDKDLPAILSRTYEYGETDLGPEGISSFFSNHACSKYCRPHWTAPADPVEHYRPVSSTNMIRHTVSTAKSKPI</sequence>
<dbReference type="InterPro" id="IPR011009">
    <property type="entry name" value="Kinase-like_dom_sf"/>
</dbReference>
<keyword evidence="8" id="KW-1185">Reference proteome</keyword>
<keyword evidence="1" id="KW-0723">Serine/threonine-protein kinase</keyword>
<evidence type="ECO:0000259" key="6">
    <source>
        <dbReference type="SMART" id="SM00811"/>
    </source>
</evidence>
<dbReference type="InterPro" id="IPR004166">
    <property type="entry name" value="a-kinase_dom"/>
</dbReference>
<evidence type="ECO:0000313" key="7">
    <source>
        <dbReference type="EMBL" id="KAK3364834.1"/>
    </source>
</evidence>
<dbReference type="Proteomes" id="UP001287356">
    <property type="component" value="Unassembled WGS sequence"/>
</dbReference>
<evidence type="ECO:0000313" key="8">
    <source>
        <dbReference type="Proteomes" id="UP001287356"/>
    </source>
</evidence>
<dbReference type="InterPro" id="IPR051852">
    <property type="entry name" value="Alpha-type_PK"/>
</dbReference>
<reference evidence="7" key="1">
    <citation type="journal article" date="2023" name="Mol. Phylogenet. Evol.">
        <title>Genome-scale phylogeny and comparative genomics of the fungal order Sordariales.</title>
        <authorList>
            <person name="Hensen N."/>
            <person name="Bonometti L."/>
            <person name="Westerberg I."/>
            <person name="Brannstrom I.O."/>
            <person name="Guillou S."/>
            <person name="Cros-Aarteil S."/>
            <person name="Calhoun S."/>
            <person name="Haridas S."/>
            <person name="Kuo A."/>
            <person name="Mondo S."/>
            <person name="Pangilinan J."/>
            <person name="Riley R."/>
            <person name="LaButti K."/>
            <person name="Andreopoulos B."/>
            <person name="Lipzen A."/>
            <person name="Chen C."/>
            <person name="Yan M."/>
            <person name="Daum C."/>
            <person name="Ng V."/>
            <person name="Clum A."/>
            <person name="Steindorff A."/>
            <person name="Ohm R.A."/>
            <person name="Martin F."/>
            <person name="Silar P."/>
            <person name="Natvig D.O."/>
            <person name="Lalanne C."/>
            <person name="Gautier V."/>
            <person name="Ament-Velasquez S.L."/>
            <person name="Kruys A."/>
            <person name="Hutchinson M.I."/>
            <person name="Powell A.J."/>
            <person name="Barry K."/>
            <person name="Miller A.N."/>
            <person name="Grigoriev I.V."/>
            <person name="Debuchy R."/>
            <person name="Gladieux P."/>
            <person name="Hiltunen Thoren M."/>
            <person name="Johannesson H."/>
        </authorList>
    </citation>
    <scope>NUCLEOTIDE SEQUENCE</scope>
    <source>
        <strain evidence="7">CBS 958.72</strain>
    </source>
</reference>
<organism evidence="7 8">
    <name type="scientific">Lasiosphaeria ovina</name>
    <dbReference type="NCBI Taxonomy" id="92902"/>
    <lineage>
        <taxon>Eukaryota</taxon>
        <taxon>Fungi</taxon>
        <taxon>Dikarya</taxon>
        <taxon>Ascomycota</taxon>
        <taxon>Pezizomycotina</taxon>
        <taxon>Sordariomycetes</taxon>
        <taxon>Sordariomycetidae</taxon>
        <taxon>Sordariales</taxon>
        <taxon>Lasiosphaeriaceae</taxon>
        <taxon>Lasiosphaeria</taxon>
    </lineage>
</organism>
<dbReference type="Pfam" id="PF02816">
    <property type="entry name" value="Alpha_kinase"/>
    <property type="match status" value="2"/>
</dbReference>
<evidence type="ECO:0000256" key="5">
    <source>
        <dbReference type="ARBA" id="ARBA00022840"/>
    </source>
</evidence>
<evidence type="ECO:0000256" key="1">
    <source>
        <dbReference type="ARBA" id="ARBA00022527"/>
    </source>
</evidence>
<dbReference type="AlphaFoldDB" id="A0AAE0JV08"/>
<accession>A0AAE0JV08</accession>
<gene>
    <name evidence="7" type="ORF">B0T24DRAFT_712117</name>
</gene>
<protein>
    <submittedName>
        <fullName evidence="7">Kinase-like domain-containing protein</fullName>
    </submittedName>
</protein>
<evidence type="ECO:0000256" key="2">
    <source>
        <dbReference type="ARBA" id="ARBA00022679"/>
    </source>
</evidence>
<keyword evidence="4 7" id="KW-0418">Kinase</keyword>
<keyword evidence="5" id="KW-0067">ATP-binding</keyword>
<dbReference type="GO" id="GO:0005524">
    <property type="term" value="F:ATP binding"/>
    <property type="evidence" value="ECO:0007669"/>
    <property type="project" value="UniProtKB-KW"/>
</dbReference>
<proteinExistence type="predicted"/>
<keyword evidence="3" id="KW-0547">Nucleotide-binding</keyword>
<dbReference type="SMART" id="SM00811">
    <property type="entry name" value="Alpha_kinase"/>
    <property type="match status" value="1"/>
</dbReference>
<dbReference type="GO" id="GO:0004674">
    <property type="term" value="F:protein serine/threonine kinase activity"/>
    <property type="evidence" value="ECO:0007669"/>
    <property type="project" value="UniProtKB-KW"/>
</dbReference>
<dbReference type="Gene3D" id="3.20.200.10">
    <property type="entry name" value="MHCK/EF2 kinase"/>
    <property type="match status" value="1"/>
</dbReference>
<comment type="caution">
    <text evidence="7">The sequence shown here is derived from an EMBL/GenBank/DDBJ whole genome shotgun (WGS) entry which is preliminary data.</text>
</comment>
<evidence type="ECO:0000256" key="4">
    <source>
        <dbReference type="ARBA" id="ARBA00022777"/>
    </source>
</evidence>
<dbReference type="SUPFAM" id="SSF56112">
    <property type="entry name" value="Protein kinase-like (PK-like)"/>
    <property type="match status" value="1"/>
</dbReference>
<dbReference type="PANTHER" id="PTHR45992">
    <property type="entry name" value="EUKARYOTIC ELONGATION FACTOR 2 KINASE-RELATED"/>
    <property type="match status" value="1"/>
</dbReference>
<dbReference type="EMBL" id="JAULSN010000009">
    <property type="protein sequence ID" value="KAK3364834.1"/>
    <property type="molecule type" value="Genomic_DNA"/>
</dbReference>
<dbReference type="PANTHER" id="PTHR45992:SF11">
    <property type="entry name" value="ALPHA-TYPE PROTEIN KINASE DOMAIN-CONTAINING PROTEIN"/>
    <property type="match status" value="1"/>
</dbReference>
<reference evidence="7" key="2">
    <citation type="submission" date="2023-06" db="EMBL/GenBank/DDBJ databases">
        <authorList>
            <consortium name="Lawrence Berkeley National Laboratory"/>
            <person name="Haridas S."/>
            <person name="Hensen N."/>
            <person name="Bonometti L."/>
            <person name="Westerberg I."/>
            <person name="Brannstrom I.O."/>
            <person name="Guillou S."/>
            <person name="Cros-Aarteil S."/>
            <person name="Calhoun S."/>
            <person name="Kuo A."/>
            <person name="Mondo S."/>
            <person name="Pangilinan J."/>
            <person name="Riley R."/>
            <person name="Labutti K."/>
            <person name="Andreopoulos B."/>
            <person name="Lipzen A."/>
            <person name="Chen C."/>
            <person name="Yanf M."/>
            <person name="Daum C."/>
            <person name="Ng V."/>
            <person name="Clum A."/>
            <person name="Steindorff A."/>
            <person name="Ohm R."/>
            <person name="Martin F."/>
            <person name="Silar P."/>
            <person name="Natvig D."/>
            <person name="Lalanne C."/>
            <person name="Gautier V."/>
            <person name="Ament-Velasquez S.L."/>
            <person name="Kruys A."/>
            <person name="Hutchinson M.I."/>
            <person name="Powell A.J."/>
            <person name="Barry K."/>
            <person name="Miller A.N."/>
            <person name="Grigoriev I.V."/>
            <person name="Debuchy R."/>
            <person name="Gladieux P."/>
            <person name="Thoren M.H."/>
            <person name="Johannesson H."/>
        </authorList>
    </citation>
    <scope>NUCLEOTIDE SEQUENCE</scope>
    <source>
        <strain evidence="7">CBS 958.72</strain>
    </source>
</reference>
<name>A0AAE0JV08_9PEZI</name>
<feature type="domain" description="Alpha-type protein kinase" evidence="6">
    <location>
        <begin position="24"/>
        <end position="155"/>
    </location>
</feature>
<evidence type="ECO:0000256" key="3">
    <source>
        <dbReference type="ARBA" id="ARBA00022741"/>
    </source>
</evidence>
<keyword evidence="2" id="KW-0808">Transferase</keyword>